<dbReference type="GO" id="GO:0008955">
    <property type="term" value="F:peptidoglycan glycosyltransferase activity"/>
    <property type="evidence" value="ECO:0007669"/>
    <property type="project" value="UniProtKB-EC"/>
</dbReference>
<evidence type="ECO:0000256" key="1">
    <source>
        <dbReference type="ARBA" id="ARBA00022475"/>
    </source>
</evidence>
<organism evidence="20 21">
    <name type="scientific">Thalassobacillus cyri</name>
    <dbReference type="NCBI Taxonomy" id="571932"/>
    <lineage>
        <taxon>Bacteria</taxon>
        <taxon>Bacillati</taxon>
        <taxon>Bacillota</taxon>
        <taxon>Bacilli</taxon>
        <taxon>Bacillales</taxon>
        <taxon>Bacillaceae</taxon>
        <taxon>Thalassobacillus</taxon>
    </lineage>
</organism>
<feature type="compositionally biased region" description="Low complexity" evidence="16">
    <location>
        <begin position="964"/>
        <end position="993"/>
    </location>
</feature>
<reference evidence="20 21" key="1">
    <citation type="submission" date="2016-10" db="EMBL/GenBank/DDBJ databases">
        <authorList>
            <person name="de Groot N.N."/>
        </authorList>
    </citation>
    <scope>NUCLEOTIDE SEQUENCE [LARGE SCALE GENOMIC DNA]</scope>
    <source>
        <strain evidence="20 21">CCM7597</strain>
    </source>
</reference>
<keyword evidence="3" id="KW-0645">Protease</keyword>
<evidence type="ECO:0000256" key="13">
    <source>
        <dbReference type="ARBA" id="ARBA00023316"/>
    </source>
</evidence>
<dbReference type="GO" id="GO:0008658">
    <property type="term" value="F:penicillin binding"/>
    <property type="evidence" value="ECO:0007669"/>
    <property type="project" value="InterPro"/>
</dbReference>
<accession>A0A1H4BIF4</accession>
<keyword evidence="5" id="KW-0808">Transferase</keyword>
<keyword evidence="12" id="KW-0511">Multifunctional enzyme</keyword>
<evidence type="ECO:0000313" key="21">
    <source>
        <dbReference type="Proteomes" id="UP000198584"/>
    </source>
</evidence>
<keyword evidence="8" id="KW-0133">Cell shape</keyword>
<proteinExistence type="predicted"/>
<feature type="transmembrane region" description="Helical" evidence="17">
    <location>
        <begin position="33"/>
        <end position="61"/>
    </location>
</feature>
<keyword evidence="4" id="KW-0328">Glycosyltransferase</keyword>
<keyword evidence="11 17" id="KW-0472">Membrane</keyword>
<evidence type="ECO:0000256" key="15">
    <source>
        <dbReference type="ARBA" id="ARBA00049902"/>
    </source>
</evidence>
<evidence type="ECO:0000256" key="8">
    <source>
        <dbReference type="ARBA" id="ARBA00022960"/>
    </source>
</evidence>
<feature type="domain" description="Glycosyl transferase family 51" evidence="19">
    <location>
        <begin position="93"/>
        <end position="280"/>
    </location>
</feature>
<gene>
    <name evidence="20" type="ORF">SAMN05421743_10543</name>
</gene>
<evidence type="ECO:0000256" key="10">
    <source>
        <dbReference type="ARBA" id="ARBA00022989"/>
    </source>
</evidence>
<dbReference type="SUPFAM" id="SSF56601">
    <property type="entry name" value="beta-lactamase/transpeptidase-like"/>
    <property type="match status" value="1"/>
</dbReference>
<protein>
    <submittedName>
        <fullName evidence="20">Penicillin-binding protein</fullName>
    </submittedName>
</protein>
<dbReference type="EMBL" id="FNQR01000005">
    <property type="protein sequence ID" value="SEA47896.1"/>
    <property type="molecule type" value="Genomic_DNA"/>
</dbReference>
<evidence type="ECO:0000259" key="19">
    <source>
        <dbReference type="Pfam" id="PF00912"/>
    </source>
</evidence>
<dbReference type="InterPro" id="IPR013783">
    <property type="entry name" value="Ig-like_fold"/>
</dbReference>
<dbReference type="InterPro" id="IPR023346">
    <property type="entry name" value="Lysozyme-like_dom_sf"/>
</dbReference>
<feature type="compositionally biased region" description="Acidic residues" evidence="16">
    <location>
        <begin position="926"/>
        <end position="963"/>
    </location>
</feature>
<evidence type="ECO:0000256" key="7">
    <source>
        <dbReference type="ARBA" id="ARBA00022801"/>
    </source>
</evidence>
<dbReference type="GO" id="GO:0008360">
    <property type="term" value="P:regulation of cell shape"/>
    <property type="evidence" value="ECO:0007669"/>
    <property type="project" value="UniProtKB-KW"/>
</dbReference>
<dbReference type="InterPro" id="IPR050396">
    <property type="entry name" value="Glycosyltr_51/Transpeptidase"/>
</dbReference>
<evidence type="ECO:0000256" key="16">
    <source>
        <dbReference type="SAM" id="MobiDB-lite"/>
    </source>
</evidence>
<dbReference type="Pfam" id="PF00912">
    <property type="entry name" value="Transgly"/>
    <property type="match status" value="1"/>
</dbReference>
<keyword evidence="7" id="KW-0378">Hydrolase</keyword>
<evidence type="ECO:0000256" key="5">
    <source>
        <dbReference type="ARBA" id="ARBA00022679"/>
    </source>
</evidence>
<sequence>MSNNPLKGINKEKIKEFWQSGKLQKSSRITYDVAWNIILFFIILGVIGLFFAGGAGAGYFASLVKDETVRSEEEMSQDIYDYSSTSELYFADNKYLGKIRSDLHREEVTLEEVAPYLKNAIVATEDANFNEHDGVVPKAIMRAVAQEVTNASVKTGGSTLTQQLIKNQILTNEVSFERKAKEILLALRLERFFEKDEILEAYLNIVPFGRDANGRNIAGIQTAAQGIFNVDAKDLSLPQAAFIAGLPQSPTYYSPFTNGGKQKENIEPGLSRMREVLSRMLEAGYITQKEYDKAINYDVKANLAKPEPSSVNEYPWLIFEVEDRAKEILTRNLAKQAGYTMEDLKNDEDLRKEFQQNAERELRSGGYKVHTTINKDMYDVVQKVKNEYTNYGRDKTTQLEDADGNMVNVTLPVQVGSVIMENKTGKVLAFIGGRDFFNKGELNHATQARRSAGSTMKPILAYAPGIEEGVLHPGSVFADVPYKYENTNTTLSNYTGRYHGFTSVRYALAKSYNVPAVKAFTEAKKSVDMKKYGKGMGFTTISDNGYSWQTTAIGTHEVTIEENTNAFATLGNNGKFVDAYMIEKIVDKNGEAIYEHESKAEKVFSPQTSYLTLDMMRDVLKYGTAAGIKGQLTNPGVDWAGKTGTSNDYKDTWFIATNPNITVSMWMGYDYKLKLDSNGYSSRNTTLWARVVNAISEVNPEVAVPNQGFQRPEGIVQRSYCATSGLLPSDLCSKAGLVETDIYNAKFAPSKKDDSLINGGNFVKVKDKTVVAGPNTPREFVNESSSGVMLNPEFLKENNLNTAEKLRHLIPSSGKWSNVALPSGTASNVSEGIANDGQNPAAPGGVSASGSAISWSASSSNDVVGYRIYRASSKGGPFSLIGSTINTQYGFSGSAGFYAVRAVDYFGMESSLSSSTKVGSPGQPSEPDEPADTSPEEPQEEPEEDPQEQPEEPPAGEESDEPTNTDGSDTSDSGSTDNDSGNDSGSEDGNTNENTEEETTDSTNQSNNG</sequence>
<dbReference type="STRING" id="571932.SAMN05421743_10543"/>
<evidence type="ECO:0000256" key="14">
    <source>
        <dbReference type="ARBA" id="ARBA00034000"/>
    </source>
</evidence>
<keyword evidence="9" id="KW-0573">Peptidoglycan synthesis</keyword>
<dbReference type="AlphaFoldDB" id="A0A1H4BIF4"/>
<dbReference type="PANTHER" id="PTHR32282:SF32">
    <property type="entry name" value="PENICILLIN-BINDING PROTEIN 2A"/>
    <property type="match status" value="1"/>
</dbReference>
<dbReference type="RefSeq" id="WP_093044102.1">
    <property type="nucleotide sequence ID" value="NZ_FNQR01000005.1"/>
</dbReference>
<keyword evidence="10 17" id="KW-1133">Transmembrane helix</keyword>
<name>A0A1H4BIF4_9BACI</name>
<dbReference type="GO" id="GO:0071555">
    <property type="term" value="P:cell wall organization"/>
    <property type="evidence" value="ECO:0007669"/>
    <property type="project" value="UniProtKB-KW"/>
</dbReference>
<keyword evidence="13" id="KW-0961">Cell wall biogenesis/degradation</keyword>
<dbReference type="SUPFAM" id="SSF53955">
    <property type="entry name" value="Lysozyme-like"/>
    <property type="match status" value="1"/>
</dbReference>
<keyword evidence="1" id="KW-1003">Cell membrane</keyword>
<dbReference type="OrthoDB" id="9766909at2"/>
<feature type="region of interest" description="Disordered" evidence="16">
    <location>
        <begin position="829"/>
        <end position="851"/>
    </location>
</feature>
<comment type="catalytic activity">
    <reaction evidence="14">
        <text>Preferential cleavage: (Ac)2-L-Lys-D-Ala-|-D-Ala. Also transpeptidation of peptidyl-alanyl moieties that are N-acyl substituents of D-alanine.</text>
        <dbReference type="EC" id="3.4.16.4"/>
    </reaction>
</comment>
<feature type="domain" description="Penicillin-binding protein transpeptidase" evidence="18">
    <location>
        <begin position="418"/>
        <end position="659"/>
    </location>
</feature>
<dbReference type="GO" id="GO:0030288">
    <property type="term" value="C:outer membrane-bounded periplasmic space"/>
    <property type="evidence" value="ECO:0007669"/>
    <property type="project" value="TreeGrafter"/>
</dbReference>
<feature type="region of interest" description="Disordered" evidence="16">
    <location>
        <begin position="911"/>
        <end position="1009"/>
    </location>
</feature>
<evidence type="ECO:0000313" key="20">
    <source>
        <dbReference type="EMBL" id="SEA47896.1"/>
    </source>
</evidence>
<dbReference type="Gene3D" id="3.90.1310.40">
    <property type="match status" value="1"/>
</dbReference>
<evidence type="ECO:0000256" key="17">
    <source>
        <dbReference type="SAM" id="Phobius"/>
    </source>
</evidence>
<evidence type="ECO:0000256" key="9">
    <source>
        <dbReference type="ARBA" id="ARBA00022984"/>
    </source>
</evidence>
<dbReference type="PANTHER" id="PTHR32282">
    <property type="entry name" value="BINDING PROTEIN TRANSPEPTIDASE, PUTATIVE-RELATED"/>
    <property type="match status" value="1"/>
</dbReference>
<dbReference type="InterPro" id="IPR012338">
    <property type="entry name" value="Beta-lactam/transpept-like"/>
</dbReference>
<dbReference type="Pfam" id="PF00905">
    <property type="entry name" value="Transpeptidase"/>
    <property type="match status" value="1"/>
</dbReference>
<keyword evidence="2" id="KW-0121">Carboxypeptidase</keyword>
<evidence type="ECO:0000256" key="6">
    <source>
        <dbReference type="ARBA" id="ARBA00022692"/>
    </source>
</evidence>
<dbReference type="InterPro" id="IPR036950">
    <property type="entry name" value="PBP_transglycosylase"/>
</dbReference>
<dbReference type="InterPro" id="IPR001264">
    <property type="entry name" value="Glyco_trans_51"/>
</dbReference>
<feature type="compositionally biased region" description="Low complexity" evidence="16">
    <location>
        <begin position="841"/>
        <end position="851"/>
    </location>
</feature>
<evidence type="ECO:0000256" key="2">
    <source>
        <dbReference type="ARBA" id="ARBA00022645"/>
    </source>
</evidence>
<dbReference type="Gene3D" id="3.40.710.10">
    <property type="entry name" value="DD-peptidase/beta-lactamase superfamily"/>
    <property type="match status" value="1"/>
</dbReference>
<dbReference type="GO" id="GO:0009002">
    <property type="term" value="F:serine-type D-Ala-D-Ala carboxypeptidase activity"/>
    <property type="evidence" value="ECO:0007669"/>
    <property type="project" value="UniProtKB-EC"/>
</dbReference>
<dbReference type="Gene3D" id="1.10.3810.10">
    <property type="entry name" value="Biosynthetic peptidoglycan transglycosylase-like"/>
    <property type="match status" value="1"/>
</dbReference>
<keyword evidence="21" id="KW-1185">Reference proteome</keyword>
<comment type="catalytic activity">
    <reaction evidence="15">
        <text>[GlcNAc-(1-&gt;4)-Mur2Ac(oyl-L-Ala-gamma-D-Glu-L-Lys-D-Ala-D-Ala)](n)-di-trans,octa-cis-undecaprenyl diphosphate + beta-D-GlcNAc-(1-&gt;4)-Mur2Ac(oyl-L-Ala-gamma-D-Glu-L-Lys-D-Ala-D-Ala)-di-trans,octa-cis-undecaprenyl diphosphate = [GlcNAc-(1-&gt;4)-Mur2Ac(oyl-L-Ala-gamma-D-Glu-L-Lys-D-Ala-D-Ala)](n+1)-di-trans,octa-cis-undecaprenyl diphosphate + di-trans,octa-cis-undecaprenyl diphosphate + H(+)</text>
        <dbReference type="Rhea" id="RHEA:23708"/>
        <dbReference type="Rhea" id="RHEA-COMP:9602"/>
        <dbReference type="Rhea" id="RHEA-COMP:9603"/>
        <dbReference type="ChEBI" id="CHEBI:15378"/>
        <dbReference type="ChEBI" id="CHEBI:58405"/>
        <dbReference type="ChEBI" id="CHEBI:60033"/>
        <dbReference type="ChEBI" id="CHEBI:78435"/>
        <dbReference type="EC" id="2.4.99.28"/>
    </reaction>
</comment>
<dbReference type="GO" id="GO:0006508">
    <property type="term" value="P:proteolysis"/>
    <property type="evidence" value="ECO:0007669"/>
    <property type="project" value="UniProtKB-KW"/>
</dbReference>
<dbReference type="Proteomes" id="UP000198584">
    <property type="component" value="Unassembled WGS sequence"/>
</dbReference>
<evidence type="ECO:0000256" key="11">
    <source>
        <dbReference type="ARBA" id="ARBA00023136"/>
    </source>
</evidence>
<evidence type="ECO:0000256" key="3">
    <source>
        <dbReference type="ARBA" id="ARBA00022670"/>
    </source>
</evidence>
<dbReference type="InterPro" id="IPR001460">
    <property type="entry name" value="PCN-bd_Tpept"/>
</dbReference>
<evidence type="ECO:0000256" key="4">
    <source>
        <dbReference type="ARBA" id="ARBA00022676"/>
    </source>
</evidence>
<evidence type="ECO:0000256" key="12">
    <source>
        <dbReference type="ARBA" id="ARBA00023268"/>
    </source>
</evidence>
<keyword evidence="6 17" id="KW-0812">Transmembrane</keyword>
<dbReference type="GO" id="GO:0009252">
    <property type="term" value="P:peptidoglycan biosynthetic process"/>
    <property type="evidence" value="ECO:0007669"/>
    <property type="project" value="UniProtKB-KW"/>
</dbReference>
<evidence type="ECO:0000259" key="18">
    <source>
        <dbReference type="Pfam" id="PF00905"/>
    </source>
</evidence>
<dbReference type="Gene3D" id="2.60.40.10">
    <property type="entry name" value="Immunoglobulins"/>
    <property type="match status" value="1"/>
</dbReference>